<keyword evidence="2" id="KW-1185">Reference proteome</keyword>
<name>U6SSL8_9BACI</name>
<accession>U6SSL8</accession>
<reference evidence="1 2" key="1">
    <citation type="journal article" date="2013" name="Genome Announc.">
        <title>Genome Sequence of the Extreme Obligate Alkaliphile Bacillus marmarensis Strain DSM 21297.</title>
        <authorList>
            <person name="Wernick D.G."/>
            <person name="Choi K.Y."/>
            <person name="Tat C.A."/>
            <person name="Lafontaine Rivera J.G."/>
            <person name="Liao J.C."/>
        </authorList>
    </citation>
    <scope>NUCLEOTIDE SEQUENCE [LARGE SCALE GENOMIC DNA]</scope>
    <source>
        <strain evidence="1 2">DSM 21297</strain>
    </source>
</reference>
<dbReference type="EMBL" id="ATAE01000017">
    <property type="protein sequence ID" value="ERN53885.1"/>
    <property type="molecule type" value="Genomic_DNA"/>
</dbReference>
<organism evidence="1 2">
    <name type="scientific">Alkalihalophilus marmarensis DSM 21297</name>
    <dbReference type="NCBI Taxonomy" id="1188261"/>
    <lineage>
        <taxon>Bacteria</taxon>
        <taxon>Bacillati</taxon>
        <taxon>Bacillota</taxon>
        <taxon>Bacilli</taxon>
        <taxon>Bacillales</taxon>
        <taxon>Bacillaceae</taxon>
        <taxon>Alkalihalophilus</taxon>
    </lineage>
</organism>
<comment type="caution">
    <text evidence="1">The sequence shown here is derived from an EMBL/GenBank/DDBJ whole genome shotgun (WGS) entry which is preliminary data.</text>
</comment>
<sequence>MEQELHNDYSRVVKDAITDTFNRYQAEEEWLKNEIEAK</sequence>
<evidence type="ECO:0000313" key="2">
    <source>
        <dbReference type="Proteomes" id="UP000017170"/>
    </source>
</evidence>
<dbReference type="Proteomes" id="UP000017170">
    <property type="component" value="Unassembled WGS sequence"/>
</dbReference>
<dbReference type="AlphaFoldDB" id="U6SSL8"/>
<dbReference type="PATRIC" id="fig|1188261.3.peg.1307"/>
<protein>
    <submittedName>
        <fullName evidence="1">Uncharacterized protein</fullName>
    </submittedName>
</protein>
<gene>
    <name evidence="1" type="ORF">A33I_09675</name>
</gene>
<evidence type="ECO:0000313" key="1">
    <source>
        <dbReference type="EMBL" id="ERN53885.1"/>
    </source>
</evidence>
<proteinExistence type="predicted"/>